<comment type="subcellular location">
    <subcellularLocation>
        <location evidence="2">Cytoplasm</location>
    </subcellularLocation>
    <subcellularLocation>
        <location evidence="1">Nucleus</location>
    </subcellularLocation>
</comment>
<keyword evidence="5" id="KW-0539">Nucleus</keyword>
<proteinExistence type="predicted"/>
<evidence type="ECO:0000256" key="1">
    <source>
        <dbReference type="ARBA" id="ARBA00004123"/>
    </source>
</evidence>
<dbReference type="EMBL" id="JAKWFO010000005">
    <property type="protein sequence ID" value="KAI9635491.1"/>
    <property type="molecule type" value="Genomic_DNA"/>
</dbReference>
<dbReference type="GO" id="GO:0043161">
    <property type="term" value="P:proteasome-mediated ubiquitin-dependent protein catabolic process"/>
    <property type="evidence" value="ECO:0007669"/>
    <property type="project" value="TreeGrafter"/>
</dbReference>
<dbReference type="AlphaFoldDB" id="A0AA38LVL8"/>
<dbReference type="PANTHER" id="PTHR15651:SF7">
    <property type="entry name" value="ARMADILLO REPEAT-CONTAINING PROTEIN 8"/>
    <property type="match status" value="1"/>
</dbReference>
<evidence type="ECO:0000313" key="7">
    <source>
        <dbReference type="EMBL" id="KAI9635491.1"/>
    </source>
</evidence>
<feature type="region of interest" description="Disordered" evidence="6">
    <location>
        <begin position="159"/>
        <end position="194"/>
    </location>
</feature>
<comment type="caution">
    <text evidence="7">The sequence shown here is derived from an EMBL/GenBank/DDBJ whole genome shotgun (WGS) entry which is preliminary data.</text>
</comment>
<organism evidence="7 8">
    <name type="scientific">Dioszegia hungarica</name>
    <dbReference type="NCBI Taxonomy" id="4972"/>
    <lineage>
        <taxon>Eukaryota</taxon>
        <taxon>Fungi</taxon>
        <taxon>Dikarya</taxon>
        <taxon>Basidiomycota</taxon>
        <taxon>Agaricomycotina</taxon>
        <taxon>Tremellomycetes</taxon>
        <taxon>Tremellales</taxon>
        <taxon>Bulleribasidiaceae</taxon>
        <taxon>Dioszegia</taxon>
    </lineage>
</organism>
<dbReference type="InterPro" id="IPR016024">
    <property type="entry name" value="ARM-type_fold"/>
</dbReference>
<feature type="compositionally biased region" description="Polar residues" evidence="6">
    <location>
        <begin position="273"/>
        <end position="288"/>
    </location>
</feature>
<sequence>MAATTIGTLAAAHSSGDLLVVLKDLKNSVIGNTWKKVQVAGDDEVLAFLLQWLELPVDPIANPASIDIIVEIAVIIGALSNVGTLTLRPLLLSQAPTRLLNCIRATSNSRRLSASDRVRLLSALLRALRNVLVATADLVWGYMRGVSLRRRVVDTGLAGPGESRVSEAGDTGGGATAAKKAKGKEVDRGPGGGGGKGMAAGVLSMVFEKENLDTLLALLDYSTNLQIMLPLYQLLARLIALPSHREALASWSPPKHHPSSSETSSSLLFSSSNTRLTGSTTSPASTRSGPKGTPYILAHLLSTISPPAPSSGIPGLPGGASTARRNPKMLEATLDLLAALLKGQPDLAAVVRDWPVAGGSEGIDESEEGFVGELRGLMGGASTPVRIAAASCITNLVKAECPAGLSPIEDTSVRRGVLKRHTLDVIVELLKGDGVEDRIKLCFVLASLVSDESSLQRAAADRGCPTALLGFYVKLEDEESRDELGSDPASRARESILLALAALAFQTESNRALIAEYQPPFLPHLLRALRHPSYGVRAGGCQLARALSRSIAVLRTNLIDSGVADEVIELLRRECSGSGWEGAGERVGMDEGVSSEDRGWAVEVAAMGTLCNLVPDFSPLRTKLLANGGLSLLISLTRSPHEPLALNALWAVKNLTFRAAEGIKASVMAEMGYAPLKNLMMPSTPTPLRVQAFCILRNLVADQTPAELSRTTEAFGEDRLLDVLQSGLRDKDQDMQAAALFTVANLALGNERMRQALVSHVDLIEGLSDALNSNSDDVKHAALKTLRHLIEASTRSRRPRQAMLELFLPYQLRPRVQELMDNSEGFDVRHAAGGLLEVLERGRGEVGFGTAR</sequence>
<protein>
    <submittedName>
        <fullName evidence="7">Armadillo-type protein</fullName>
    </submittedName>
</protein>
<keyword evidence="4" id="KW-0677">Repeat</keyword>
<dbReference type="PANTHER" id="PTHR15651">
    <property type="entry name" value="ARMADILLO REPEAT-CONTAINING PROTEIN 8"/>
    <property type="match status" value="1"/>
</dbReference>
<dbReference type="GO" id="GO:0034657">
    <property type="term" value="C:GID complex"/>
    <property type="evidence" value="ECO:0007669"/>
    <property type="project" value="TreeGrafter"/>
</dbReference>
<dbReference type="RefSeq" id="XP_052945268.1">
    <property type="nucleotide sequence ID" value="XM_053092814.1"/>
</dbReference>
<keyword evidence="3" id="KW-0963">Cytoplasm</keyword>
<dbReference type="InterPro" id="IPR038739">
    <property type="entry name" value="ARMC8/Vid28"/>
</dbReference>
<feature type="region of interest" description="Disordered" evidence="6">
    <location>
        <begin position="249"/>
        <end position="291"/>
    </location>
</feature>
<evidence type="ECO:0000256" key="2">
    <source>
        <dbReference type="ARBA" id="ARBA00004496"/>
    </source>
</evidence>
<evidence type="ECO:0000256" key="5">
    <source>
        <dbReference type="ARBA" id="ARBA00023242"/>
    </source>
</evidence>
<gene>
    <name evidence="7" type="ORF">MKK02DRAFT_44181</name>
</gene>
<evidence type="ECO:0000256" key="4">
    <source>
        <dbReference type="ARBA" id="ARBA00022737"/>
    </source>
</evidence>
<dbReference type="Proteomes" id="UP001164286">
    <property type="component" value="Unassembled WGS sequence"/>
</dbReference>
<dbReference type="GO" id="GO:0005737">
    <property type="term" value="C:cytoplasm"/>
    <property type="evidence" value="ECO:0007669"/>
    <property type="project" value="UniProtKB-SubCell"/>
</dbReference>
<accession>A0AA38LVL8</accession>
<dbReference type="InterPro" id="IPR011989">
    <property type="entry name" value="ARM-like"/>
</dbReference>
<dbReference type="SUPFAM" id="SSF48371">
    <property type="entry name" value="ARM repeat"/>
    <property type="match status" value="2"/>
</dbReference>
<evidence type="ECO:0000256" key="6">
    <source>
        <dbReference type="SAM" id="MobiDB-lite"/>
    </source>
</evidence>
<name>A0AA38LVL8_9TREE</name>
<dbReference type="Gene3D" id="1.25.10.10">
    <property type="entry name" value="Leucine-rich Repeat Variant"/>
    <property type="match status" value="2"/>
</dbReference>
<evidence type="ECO:0000256" key="3">
    <source>
        <dbReference type="ARBA" id="ARBA00022490"/>
    </source>
</evidence>
<dbReference type="GO" id="GO:0005634">
    <property type="term" value="C:nucleus"/>
    <property type="evidence" value="ECO:0007669"/>
    <property type="project" value="UniProtKB-SubCell"/>
</dbReference>
<feature type="compositionally biased region" description="Low complexity" evidence="6">
    <location>
        <begin position="260"/>
        <end position="272"/>
    </location>
</feature>
<reference evidence="7" key="1">
    <citation type="journal article" date="2022" name="G3 (Bethesda)">
        <title>High quality genome of the basidiomycete yeast Dioszegia hungarica PDD-24b-2 isolated from cloud water.</title>
        <authorList>
            <person name="Jarrige D."/>
            <person name="Haridas S."/>
            <person name="Bleykasten-Grosshans C."/>
            <person name="Joly M."/>
            <person name="Nadalig T."/>
            <person name="Sancelme M."/>
            <person name="Vuilleumier S."/>
            <person name="Grigoriev I.V."/>
            <person name="Amato P."/>
            <person name="Bringel F."/>
        </authorList>
    </citation>
    <scope>NUCLEOTIDE SEQUENCE</scope>
    <source>
        <strain evidence="7">PDD-24b-2</strain>
    </source>
</reference>
<dbReference type="GeneID" id="77732019"/>
<evidence type="ECO:0000313" key="8">
    <source>
        <dbReference type="Proteomes" id="UP001164286"/>
    </source>
</evidence>
<keyword evidence="8" id="KW-1185">Reference proteome</keyword>